<evidence type="ECO:0000256" key="6">
    <source>
        <dbReference type="ARBA" id="ARBA00023295"/>
    </source>
</evidence>
<comment type="function">
    <text evidence="1">Alpha-L-fucosidase is responsible for hydrolyzing the alpha-1,6-linked fucose joined to the reducing-end N-acetylglucosamine of the carbohydrate moieties of glycoproteins.</text>
</comment>
<dbReference type="EMBL" id="AEJB01000343">
    <property type="protein sequence ID" value="ELP66555.1"/>
    <property type="molecule type" value="Genomic_DNA"/>
</dbReference>
<keyword evidence="6" id="KW-0326">Glycosidase</keyword>
<evidence type="ECO:0000313" key="9">
    <source>
        <dbReference type="Proteomes" id="UP000010931"/>
    </source>
</evidence>
<dbReference type="Pfam" id="PF01120">
    <property type="entry name" value="Alpha_L_fucos"/>
    <property type="match status" value="1"/>
</dbReference>
<feature type="domain" description="Ricin B lectin" evidence="7">
    <location>
        <begin position="628"/>
        <end position="762"/>
    </location>
</feature>
<dbReference type="InterPro" id="IPR031919">
    <property type="entry name" value="Fucosidase_C"/>
</dbReference>
<dbReference type="InterPro" id="IPR006311">
    <property type="entry name" value="TAT_signal"/>
</dbReference>
<dbReference type="InterPro" id="IPR000772">
    <property type="entry name" value="Ricin_B_lectin"/>
</dbReference>
<evidence type="ECO:0000256" key="4">
    <source>
        <dbReference type="ARBA" id="ARBA00022729"/>
    </source>
</evidence>
<name>L7F7B0_STRT8</name>
<gene>
    <name evidence="8" type="ORF">STRTUCAR8_01034</name>
</gene>
<protein>
    <recommendedName>
        <fullName evidence="3">alpha-L-fucosidase</fullName>
        <ecNumber evidence="3">3.2.1.51</ecNumber>
    </recommendedName>
</protein>
<evidence type="ECO:0000256" key="5">
    <source>
        <dbReference type="ARBA" id="ARBA00022801"/>
    </source>
</evidence>
<dbReference type="InterPro" id="IPR013780">
    <property type="entry name" value="Glyco_hydro_b"/>
</dbReference>
<dbReference type="GO" id="GO:0006004">
    <property type="term" value="P:fucose metabolic process"/>
    <property type="evidence" value="ECO:0007669"/>
    <property type="project" value="InterPro"/>
</dbReference>
<dbReference type="PRINTS" id="PR00741">
    <property type="entry name" value="GLHYDRLASE29"/>
</dbReference>
<dbReference type="GO" id="GO:0016139">
    <property type="term" value="P:glycoside catabolic process"/>
    <property type="evidence" value="ECO:0007669"/>
    <property type="project" value="TreeGrafter"/>
</dbReference>
<evidence type="ECO:0000256" key="3">
    <source>
        <dbReference type="ARBA" id="ARBA00012662"/>
    </source>
</evidence>
<dbReference type="SUPFAM" id="SSF49695">
    <property type="entry name" value="gamma-Crystallin-like"/>
    <property type="match status" value="1"/>
</dbReference>
<dbReference type="InterPro" id="IPR035992">
    <property type="entry name" value="Ricin_B-like_lectins"/>
</dbReference>
<dbReference type="SUPFAM" id="SSF51445">
    <property type="entry name" value="(Trans)glycosidases"/>
    <property type="match status" value="1"/>
</dbReference>
<dbReference type="Gene3D" id="2.80.10.50">
    <property type="match status" value="1"/>
</dbReference>
<evidence type="ECO:0000313" key="8">
    <source>
        <dbReference type="EMBL" id="ELP66555.1"/>
    </source>
</evidence>
<dbReference type="InterPro" id="IPR000933">
    <property type="entry name" value="Glyco_hydro_29"/>
</dbReference>
<dbReference type="EC" id="3.2.1.51" evidence="3"/>
<evidence type="ECO:0000259" key="7">
    <source>
        <dbReference type="SMART" id="SM00458"/>
    </source>
</evidence>
<dbReference type="InterPro" id="IPR011024">
    <property type="entry name" value="G_crystallin-like"/>
</dbReference>
<dbReference type="PROSITE" id="PS50231">
    <property type="entry name" value="RICIN_B_LECTIN"/>
    <property type="match status" value="1"/>
</dbReference>
<dbReference type="PANTHER" id="PTHR10030:SF37">
    <property type="entry name" value="ALPHA-L-FUCOSIDASE-RELATED"/>
    <property type="match status" value="1"/>
</dbReference>
<dbReference type="CDD" id="cd00161">
    <property type="entry name" value="beta-trefoil_Ricin-like"/>
    <property type="match status" value="1"/>
</dbReference>
<comment type="similarity">
    <text evidence="2">Belongs to the glycosyl hydrolase 29 family.</text>
</comment>
<dbReference type="SMART" id="SM00458">
    <property type="entry name" value="RICIN"/>
    <property type="match status" value="1"/>
</dbReference>
<comment type="caution">
    <text evidence="8">The sequence shown here is derived from an EMBL/GenBank/DDBJ whole genome shotgun (WGS) entry which is preliminary data.</text>
</comment>
<keyword evidence="4" id="KW-0732">Signal</keyword>
<keyword evidence="5" id="KW-0378">Hydrolase</keyword>
<dbReference type="SUPFAM" id="SSF50370">
    <property type="entry name" value="Ricin B-like lectins"/>
    <property type="match status" value="1"/>
</dbReference>
<sequence>MAAASRALSPSSVTFRIEDVFMSSSINRRQFLASATFVAATAVAGGIFGAGGAQAAPSTYTPDWNSVDQHPPAPEWFQDAKFGIYFHWGVFSVPAYDNEWYPRNMYSGGSNANKHHIATYGQPSTWPYHNFINGAKDLAGNTVQFAPKLKSAGGNFDPDEWVQLFVDAGAKFAGPVAEHHDGFSMWDSQVNEWNSVAKGPKLDLLSLFTTAIRAKGLKLLVAMHHAYHYNGFYEFAPAQTDPSLKKLYGQLGAAAENKLWYDKLKEVIDRAKPDILWQDFKLDAVDETQRLNFLSYYYNQANSWGREVVATYKDGMNGKGEVFDYERGGPGDLTTPYWLTDDSISSSSWCYTQGIGYYSTKQMLHSFLDRVSKNGNVLLNIAPMADGTIPQAQRDILLGIGDYLKRFGESVYSTRAWSVYGEGPTKMGGGAFTNPTAGTAQDIRFTRNKANTVLYATVLGWPGSSLTIKTLGSGQINLSSLTSVKLLDSTAGSYISLPAPVQTSSGLTVSLPSSAPYSANAYVLKLSFSGGIPSLRPLTGAVAFKDVNYTDPGTVLAVGDYTAAQLQQAGLGTLSLSSLWLAPGYRLVGYSGDNFTGTSWTFTADNPDLRVTGNNDQVTSLRVQFNPSTYFRITNVTDGLALDSGGGVASGSNLKQWTWDGSSNLQWQAVDVGNGYYRLVNRANGMVADGWGATADGSVAQQAAWNGGNNQQWTITHRGAGHYSIANRTSGLVLDGGGNVASGSVTKQWTYDGSNNLLWTFTAL</sequence>
<dbReference type="GO" id="GO:0004560">
    <property type="term" value="F:alpha-L-fucosidase activity"/>
    <property type="evidence" value="ECO:0007669"/>
    <property type="project" value="InterPro"/>
</dbReference>
<organism evidence="8 9">
    <name type="scientific">Streptomyces turgidiscabies (strain Car8)</name>
    <dbReference type="NCBI Taxonomy" id="698760"/>
    <lineage>
        <taxon>Bacteria</taxon>
        <taxon>Bacillati</taxon>
        <taxon>Actinomycetota</taxon>
        <taxon>Actinomycetes</taxon>
        <taxon>Kitasatosporales</taxon>
        <taxon>Streptomycetaceae</taxon>
        <taxon>Streptomyces</taxon>
    </lineage>
</organism>
<dbReference type="Gene3D" id="2.60.40.1180">
    <property type="entry name" value="Golgi alpha-mannosidase II"/>
    <property type="match status" value="1"/>
</dbReference>
<proteinExistence type="inferred from homology"/>
<dbReference type="Pfam" id="PF14200">
    <property type="entry name" value="RicinB_lectin_2"/>
    <property type="match status" value="2"/>
</dbReference>
<dbReference type="Gene3D" id="2.60.20.10">
    <property type="entry name" value="Crystallins"/>
    <property type="match status" value="1"/>
</dbReference>
<dbReference type="InterPro" id="IPR057739">
    <property type="entry name" value="Glyco_hydro_29_N"/>
</dbReference>
<dbReference type="GO" id="GO:0005764">
    <property type="term" value="C:lysosome"/>
    <property type="evidence" value="ECO:0007669"/>
    <property type="project" value="TreeGrafter"/>
</dbReference>
<keyword evidence="9" id="KW-1185">Reference proteome</keyword>
<dbReference type="Gene3D" id="3.20.20.80">
    <property type="entry name" value="Glycosidases"/>
    <property type="match status" value="1"/>
</dbReference>
<dbReference type="PANTHER" id="PTHR10030">
    <property type="entry name" value="ALPHA-L-FUCOSIDASE"/>
    <property type="match status" value="1"/>
</dbReference>
<dbReference type="STRING" id="85558.T45_03171"/>
<dbReference type="Proteomes" id="UP000010931">
    <property type="component" value="Unassembled WGS sequence"/>
</dbReference>
<evidence type="ECO:0000256" key="2">
    <source>
        <dbReference type="ARBA" id="ARBA00007951"/>
    </source>
</evidence>
<dbReference type="PATRIC" id="fig|698760.3.peg.4689"/>
<dbReference type="PROSITE" id="PS51318">
    <property type="entry name" value="TAT"/>
    <property type="match status" value="1"/>
</dbReference>
<dbReference type="InterPro" id="IPR017853">
    <property type="entry name" value="GH"/>
</dbReference>
<dbReference type="Pfam" id="PF16757">
    <property type="entry name" value="Fucosidase_C"/>
    <property type="match status" value="1"/>
</dbReference>
<reference evidence="8 9" key="1">
    <citation type="journal article" date="2011" name="Plasmid">
        <title>Streptomyces turgidiscabies Car8 contains a modular pathogenicity island that shares virulence genes with other actinobacterial plant pathogens.</title>
        <authorList>
            <person name="Huguet-Tapia J.C."/>
            <person name="Badger J.H."/>
            <person name="Loria R."/>
            <person name="Pettis G.S."/>
        </authorList>
    </citation>
    <scope>NUCLEOTIDE SEQUENCE [LARGE SCALE GENOMIC DNA]</scope>
    <source>
        <strain evidence="8 9">Car8</strain>
    </source>
</reference>
<dbReference type="SMART" id="SM00812">
    <property type="entry name" value="Alpha_L_fucos"/>
    <property type="match status" value="1"/>
</dbReference>
<evidence type="ECO:0000256" key="1">
    <source>
        <dbReference type="ARBA" id="ARBA00004071"/>
    </source>
</evidence>
<accession>L7F7B0</accession>
<dbReference type="InterPro" id="IPR016286">
    <property type="entry name" value="FUC_metazoa-typ"/>
</dbReference>
<dbReference type="AlphaFoldDB" id="L7F7B0"/>